<dbReference type="Proteomes" id="UP000252415">
    <property type="component" value="Unassembled WGS sequence"/>
</dbReference>
<dbReference type="AlphaFoldDB" id="A0A368VHC0"/>
<dbReference type="EMBL" id="QPJD01000058">
    <property type="protein sequence ID" value="RCW39720.1"/>
    <property type="molecule type" value="Genomic_DNA"/>
</dbReference>
<gene>
    <name evidence="1" type="ORF">DFP97_1581</name>
</gene>
<reference evidence="1 2" key="1">
    <citation type="submission" date="2018-07" db="EMBL/GenBank/DDBJ databases">
        <title>Genomic Encyclopedia of Type Strains, Phase III (KMG-III): the genomes of soil and plant-associated and newly described type strains.</title>
        <authorList>
            <person name="Whitman W."/>
        </authorList>
    </citation>
    <scope>NUCLEOTIDE SEQUENCE [LARGE SCALE GENOMIC DNA]</scope>
    <source>
        <strain evidence="1 2">CECT 7506</strain>
    </source>
</reference>
<name>A0A368VHC0_9BACL</name>
<evidence type="ECO:0000313" key="1">
    <source>
        <dbReference type="EMBL" id="RCW39720.1"/>
    </source>
</evidence>
<keyword evidence="2" id="KW-1185">Reference proteome</keyword>
<protein>
    <submittedName>
        <fullName evidence="1">Uncharacterized protein</fullName>
    </submittedName>
</protein>
<feature type="non-terminal residue" evidence="1">
    <location>
        <position position="41"/>
    </location>
</feature>
<accession>A0A368VHC0</accession>
<organism evidence="1 2">
    <name type="scientific">Paenibacillus prosopidis</name>
    <dbReference type="NCBI Taxonomy" id="630520"/>
    <lineage>
        <taxon>Bacteria</taxon>
        <taxon>Bacillati</taxon>
        <taxon>Bacillota</taxon>
        <taxon>Bacilli</taxon>
        <taxon>Bacillales</taxon>
        <taxon>Paenibacillaceae</taxon>
        <taxon>Paenibacillus</taxon>
    </lineage>
</organism>
<sequence>MAPAPVIYQYTIVPVSLIKDVKYDFEYHSSHSLKNVSSVIW</sequence>
<evidence type="ECO:0000313" key="2">
    <source>
        <dbReference type="Proteomes" id="UP000252415"/>
    </source>
</evidence>
<comment type="caution">
    <text evidence="1">The sequence shown here is derived from an EMBL/GenBank/DDBJ whole genome shotgun (WGS) entry which is preliminary data.</text>
</comment>
<proteinExistence type="predicted"/>